<accession>A0ABW6PVP4</accession>
<gene>
    <name evidence="1" type="ORF">ACFYTF_27065</name>
</gene>
<dbReference type="SUPFAM" id="SSF54427">
    <property type="entry name" value="NTF2-like"/>
    <property type="match status" value="1"/>
</dbReference>
<comment type="caution">
    <text evidence="1">The sequence shown here is derived from an EMBL/GenBank/DDBJ whole genome shotgun (WGS) entry which is preliminary data.</text>
</comment>
<proteinExistence type="predicted"/>
<evidence type="ECO:0000313" key="1">
    <source>
        <dbReference type="EMBL" id="MFF0546502.1"/>
    </source>
</evidence>
<dbReference type="Pfam" id="PF07366">
    <property type="entry name" value="SnoaL"/>
    <property type="match status" value="1"/>
</dbReference>
<protein>
    <submittedName>
        <fullName evidence="1">Ester cyclase</fullName>
    </submittedName>
</protein>
<evidence type="ECO:0000313" key="2">
    <source>
        <dbReference type="Proteomes" id="UP001601444"/>
    </source>
</evidence>
<dbReference type="Gene3D" id="3.10.450.50">
    <property type="match status" value="1"/>
</dbReference>
<dbReference type="EMBL" id="JBIAMX010000021">
    <property type="protein sequence ID" value="MFF0546502.1"/>
    <property type="molecule type" value="Genomic_DNA"/>
</dbReference>
<organism evidence="1 2">
    <name type="scientific">Nocardia thailandica</name>
    <dbReference type="NCBI Taxonomy" id="257275"/>
    <lineage>
        <taxon>Bacteria</taxon>
        <taxon>Bacillati</taxon>
        <taxon>Actinomycetota</taxon>
        <taxon>Actinomycetes</taxon>
        <taxon>Mycobacteriales</taxon>
        <taxon>Nocardiaceae</taxon>
        <taxon>Nocardia</taxon>
    </lineage>
</organism>
<name>A0ABW6PVP4_9NOCA</name>
<keyword evidence="2" id="KW-1185">Reference proteome</keyword>
<dbReference type="InterPro" id="IPR032710">
    <property type="entry name" value="NTF2-like_dom_sf"/>
</dbReference>
<dbReference type="InterPro" id="IPR009959">
    <property type="entry name" value="Cyclase_SnoaL-like"/>
</dbReference>
<sequence length="160" mass="17356">MTTTVSNSRLEIPRPTRAHVLAVMAVQLLGHGDEADLSTIFAADVINRPGDYAPAACQGTGPAAVLATSRWLRTAFDELAWKIRAIASQGTLVVVRTTMTGQHTGPLILHDHGVPTRIVPASGLRFDVTRTYRFHIADDHIIERATDFGELGTLGKDHRP</sequence>
<reference evidence="1 2" key="1">
    <citation type="submission" date="2024-10" db="EMBL/GenBank/DDBJ databases">
        <title>The Natural Products Discovery Center: Release of the First 8490 Sequenced Strains for Exploring Actinobacteria Biosynthetic Diversity.</title>
        <authorList>
            <person name="Kalkreuter E."/>
            <person name="Kautsar S.A."/>
            <person name="Yang D."/>
            <person name="Bader C.D."/>
            <person name="Teijaro C.N."/>
            <person name="Fluegel L."/>
            <person name="Davis C.M."/>
            <person name="Simpson J.R."/>
            <person name="Lauterbach L."/>
            <person name="Steele A.D."/>
            <person name="Gui C."/>
            <person name="Meng S."/>
            <person name="Li G."/>
            <person name="Viehrig K."/>
            <person name="Ye F."/>
            <person name="Su P."/>
            <person name="Kiefer A.F."/>
            <person name="Nichols A."/>
            <person name="Cepeda A.J."/>
            <person name="Yan W."/>
            <person name="Fan B."/>
            <person name="Jiang Y."/>
            <person name="Adhikari A."/>
            <person name="Zheng C.-J."/>
            <person name="Schuster L."/>
            <person name="Cowan T.M."/>
            <person name="Smanski M.J."/>
            <person name="Chevrette M.G."/>
            <person name="De Carvalho L.P.S."/>
            <person name="Shen B."/>
        </authorList>
    </citation>
    <scope>NUCLEOTIDE SEQUENCE [LARGE SCALE GENOMIC DNA]</scope>
    <source>
        <strain evidence="1 2">NPDC004045</strain>
    </source>
</reference>
<dbReference type="RefSeq" id="WP_387702844.1">
    <property type="nucleotide sequence ID" value="NZ_JBIAMX010000021.1"/>
</dbReference>
<dbReference type="Proteomes" id="UP001601444">
    <property type="component" value="Unassembled WGS sequence"/>
</dbReference>